<dbReference type="Proteomes" id="UP000789920">
    <property type="component" value="Unassembled WGS sequence"/>
</dbReference>
<sequence>RTKLNVRDADATLIILLNSTTSHGKGTDFTMEKAKELHKPLKIIYLDNDLKKSVENVVDWIFRNRFDSLNVAGPRESHYFNVHIHDLTREFITKLLVKIESKVQQEQRLRANLQVSS</sequence>
<protein>
    <submittedName>
        <fullName evidence="1">5998_t:CDS:1</fullName>
    </submittedName>
</protein>
<evidence type="ECO:0000313" key="1">
    <source>
        <dbReference type="EMBL" id="CAG8850120.1"/>
    </source>
</evidence>
<dbReference type="EMBL" id="CAJVQC010169139">
    <property type="protein sequence ID" value="CAG8850120.1"/>
    <property type="molecule type" value="Genomic_DNA"/>
</dbReference>
<feature type="non-terminal residue" evidence="1">
    <location>
        <position position="117"/>
    </location>
</feature>
<comment type="caution">
    <text evidence="1">The sequence shown here is derived from an EMBL/GenBank/DDBJ whole genome shotgun (WGS) entry which is preliminary data.</text>
</comment>
<gene>
    <name evidence="1" type="ORF">RPERSI_LOCUS35933</name>
</gene>
<accession>A0ACA9SY92</accession>
<proteinExistence type="predicted"/>
<name>A0ACA9SY92_9GLOM</name>
<organism evidence="1 2">
    <name type="scientific">Racocetra persica</name>
    <dbReference type="NCBI Taxonomy" id="160502"/>
    <lineage>
        <taxon>Eukaryota</taxon>
        <taxon>Fungi</taxon>
        <taxon>Fungi incertae sedis</taxon>
        <taxon>Mucoromycota</taxon>
        <taxon>Glomeromycotina</taxon>
        <taxon>Glomeromycetes</taxon>
        <taxon>Diversisporales</taxon>
        <taxon>Gigasporaceae</taxon>
        <taxon>Racocetra</taxon>
    </lineage>
</organism>
<feature type="non-terminal residue" evidence="1">
    <location>
        <position position="1"/>
    </location>
</feature>
<evidence type="ECO:0000313" key="2">
    <source>
        <dbReference type="Proteomes" id="UP000789920"/>
    </source>
</evidence>
<keyword evidence="2" id="KW-1185">Reference proteome</keyword>
<reference evidence="1" key="1">
    <citation type="submission" date="2021-06" db="EMBL/GenBank/DDBJ databases">
        <authorList>
            <person name="Kallberg Y."/>
            <person name="Tangrot J."/>
            <person name="Rosling A."/>
        </authorList>
    </citation>
    <scope>NUCLEOTIDE SEQUENCE</scope>
    <source>
        <strain evidence="1">MA461A</strain>
    </source>
</reference>